<dbReference type="OrthoDB" id="7775285at2"/>
<gene>
    <name evidence="1" type="ORF">D3P05_07400</name>
</gene>
<comment type="caution">
    <text evidence="1">The sequence shown here is derived from an EMBL/GenBank/DDBJ whole genome shotgun (WGS) entry which is preliminary data.</text>
</comment>
<sequence>MNMTTGLSRIASGISRVVRPEPRCYAIHLVDRVSGAPYRIAGTPMVIYSREPMQTATRLMENRDPRKWVAFAEIVKGPLQ</sequence>
<dbReference type="RefSeq" id="WP_119897538.1">
    <property type="nucleotide sequence ID" value="NZ_QNRC01000018.1"/>
</dbReference>
<keyword evidence="2" id="KW-1185">Reference proteome</keyword>
<evidence type="ECO:0000313" key="2">
    <source>
        <dbReference type="Proteomes" id="UP000283587"/>
    </source>
</evidence>
<name>A0A419A8B0_9RHOB</name>
<accession>A0A419A8B0</accession>
<dbReference type="AlphaFoldDB" id="A0A419A8B0"/>
<reference evidence="2" key="1">
    <citation type="submission" date="2018-09" db="EMBL/GenBank/DDBJ databases">
        <title>Paracoccus onubensis nov. sp. a moderate halophilic bacterium isolated from Gruta de las Maravillas (Aracena, Spain).</title>
        <authorList>
            <person name="Jurado V."/>
            <person name="Gutierrez-Patricio S."/>
            <person name="Gonzalez-Pimentel J.L."/>
            <person name="Miller A.Z."/>
            <person name="Laiz L."/>
            <person name="Saiz-Jimenez C."/>
        </authorList>
    </citation>
    <scope>NUCLEOTIDE SEQUENCE [LARGE SCALE GENOMIC DNA]</scope>
    <source>
        <strain evidence="2">DSM 26381</strain>
    </source>
</reference>
<dbReference type="EMBL" id="QZEW01000025">
    <property type="protein sequence ID" value="RJL18329.1"/>
    <property type="molecule type" value="Genomic_DNA"/>
</dbReference>
<proteinExistence type="predicted"/>
<evidence type="ECO:0000313" key="1">
    <source>
        <dbReference type="EMBL" id="RJL18329.1"/>
    </source>
</evidence>
<dbReference type="Proteomes" id="UP000283587">
    <property type="component" value="Unassembled WGS sequence"/>
</dbReference>
<organism evidence="1 2">
    <name type="scientific">Paracoccus siganidrum</name>
    <dbReference type="NCBI Taxonomy" id="1276757"/>
    <lineage>
        <taxon>Bacteria</taxon>
        <taxon>Pseudomonadati</taxon>
        <taxon>Pseudomonadota</taxon>
        <taxon>Alphaproteobacteria</taxon>
        <taxon>Rhodobacterales</taxon>
        <taxon>Paracoccaceae</taxon>
        <taxon>Paracoccus</taxon>
    </lineage>
</organism>
<protein>
    <submittedName>
        <fullName evidence="1">Uncharacterized protein</fullName>
    </submittedName>
</protein>